<dbReference type="AlphaFoldDB" id="A0AAN8ZDP0"/>
<dbReference type="PANTHER" id="PTHR36366:SF1">
    <property type="entry name" value="PROTEIN RDM1"/>
    <property type="match status" value="1"/>
</dbReference>
<organism evidence="1 2">
    <name type="scientific">Dillenia turbinata</name>
    <dbReference type="NCBI Taxonomy" id="194707"/>
    <lineage>
        <taxon>Eukaryota</taxon>
        <taxon>Viridiplantae</taxon>
        <taxon>Streptophyta</taxon>
        <taxon>Embryophyta</taxon>
        <taxon>Tracheophyta</taxon>
        <taxon>Spermatophyta</taxon>
        <taxon>Magnoliopsida</taxon>
        <taxon>eudicotyledons</taxon>
        <taxon>Gunneridae</taxon>
        <taxon>Pentapetalae</taxon>
        <taxon>Dilleniales</taxon>
        <taxon>Dilleniaceae</taxon>
        <taxon>Dillenia</taxon>
    </lineage>
</organism>
<evidence type="ECO:0000313" key="2">
    <source>
        <dbReference type="Proteomes" id="UP001370490"/>
    </source>
</evidence>
<gene>
    <name evidence="1" type="ORF">RJ641_004022</name>
</gene>
<dbReference type="SUPFAM" id="SSF109920">
    <property type="entry name" value="Hypothetical protein At3g22680"/>
    <property type="match status" value="1"/>
</dbReference>
<dbReference type="Proteomes" id="UP001370490">
    <property type="component" value="Unassembled WGS sequence"/>
</dbReference>
<dbReference type="Gene3D" id="1.20.120.690">
    <property type="entry name" value="RDM1 protein domain"/>
    <property type="match status" value="1"/>
</dbReference>
<proteinExistence type="predicted"/>
<accession>A0AAN8ZDP0</accession>
<sequence length="188" mass="21877">MESTQVHNKCNREWIDIVDVSSSDDSSSDSDSSSSEMDLDLKSVFVDKVAINDSPANQLAKVIVTEDPLLRRAKMYQDYMMQIQIPTLRGSLIPFKTWMQLGRSIKQIYGQPLHYLTNILLKQWDELRIGSEDEEDPLDTMMHPCKAEATIWLMEEVHRRTASYHHLSKLWLSDKMYHVYIDPIFPDL</sequence>
<dbReference type="EMBL" id="JBAMMX010000012">
    <property type="protein sequence ID" value="KAK6929928.1"/>
    <property type="molecule type" value="Genomic_DNA"/>
</dbReference>
<reference evidence="1 2" key="1">
    <citation type="submission" date="2023-12" db="EMBL/GenBank/DDBJ databases">
        <title>A high-quality genome assembly for Dillenia turbinata (Dilleniales).</title>
        <authorList>
            <person name="Chanderbali A."/>
        </authorList>
    </citation>
    <scope>NUCLEOTIDE SEQUENCE [LARGE SCALE GENOMIC DNA]</scope>
    <source>
        <strain evidence="1">LSX21</strain>
        <tissue evidence="1">Leaf</tissue>
    </source>
</reference>
<dbReference type="InterPro" id="IPR015270">
    <property type="entry name" value="RDM1_plant"/>
</dbReference>
<dbReference type="PANTHER" id="PTHR36366">
    <property type="entry name" value="PROTEIN RDM1"/>
    <property type="match status" value="1"/>
</dbReference>
<keyword evidence="2" id="KW-1185">Reference proteome</keyword>
<dbReference type="InterPro" id="IPR036319">
    <property type="entry name" value="RDM1_sf"/>
</dbReference>
<evidence type="ECO:0000313" key="1">
    <source>
        <dbReference type="EMBL" id="KAK6929928.1"/>
    </source>
</evidence>
<comment type="caution">
    <text evidence="1">The sequence shown here is derived from an EMBL/GenBank/DDBJ whole genome shotgun (WGS) entry which is preliminary data.</text>
</comment>
<dbReference type="GO" id="GO:0080188">
    <property type="term" value="P:gene silencing by siRNA-directed DNA methylation"/>
    <property type="evidence" value="ECO:0007669"/>
    <property type="project" value="InterPro"/>
</dbReference>
<name>A0AAN8ZDP0_9MAGN</name>
<dbReference type="GO" id="GO:0000419">
    <property type="term" value="C:RNA polymerase V complex"/>
    <property type="evidence" value="ECO:0007669"/>
    <property type="project" value="TreeGrafter"/>
</dbReference>
<dbReference type="Pfam" id="PF09187">
    <property type="entry name" value="RdDM_RDM1"/>
    <property type="match status" value="1"/>
</dbReference>
<protein>
    <submittedName>
        <fullName evidence="1">Protein RDM1, plant</fullName>
    </submittedName>
</protein>